<reference evidence="1" key="1">
    <citation type="journal article" date="2020" name="Nature">
        <title>Giant virus diversity and host interactions through global metagenomics.</title>
        <authorList>
            <person name="Schulz F."/>
            <person name="Roux S."/>
            <person name="Paez-Espino D."/>
            <person name="Jungbluth S."/>
            <person name="Walsh D.A."/>
            <person name="Denef V.J."/>
            <person name="McMahon K.D."/>
            <person name="Konstantinidis K.T."/>
            <person name="Eloe-Fadrosh E.A."/>
            <person name="Kyrpides N.C."/>
            <person name="Woyke T."/>
        </authorList>
    </citation>
    <scope>NUCLEOTIDE SEQUENCE</scope>
    <source>
        <strain evidence="1">GVMAG-M-3300020192-26</strain>
    </source>
</reference>
<organism evidence="1">
    <name type="scientific">viral metagenome</name>
    <dbReference type="NCBI Taxonomy" id="1070528"/>
    <lineage>
        <taxon>unclassified sequences</taxon>
        <taxon>metagenomes</taxon>
        <taxon>organismal metagenomes</taxon>
    </lineage>
</organism>
<proteinExistence type="predicted"/>
<evidence type="ECO:0000313" key="1">
    <source>
        <dbReference type="EMBL" id="QHT01104.1"/>
    </source>
</evidence>
<dbReference type="EMBL" id="MN739364">
    <property type="protein sequence ID" value="QHT01104.1"/>
    <property type="molecule type" value="Genomic_DNA"/>
</dbReference>
<dbReference type="AlphaFoldDB" id="A0A6C0CC57"/>
<sequence length="330" mass="36694">MDYRAYFTKNYLSTVQGKTLLTGIRGVKNSARDVYISGFYKTVDDLKIIAFVYEGGIFGNGIWHELGYPSSENNTVTSTSLYGPNNGKKKRHIQVVGNYTNEESGDSAIGCLYEGNLDGKGKWTTIIPTSSNPVLNTICHSTMGGLIVGNYDTNSKIGKAFIYDIETKKYFDIVKLGAISITAYGIWHNICSSYTICGGFSNFKEGAVDTAYLVDWDNHTHTFHNWRDYSYGNNHTLITHFDGITSDEKGGYNLTGDWKDLDNSTDLAFFANVKRCKCKKSFTRATWESISYPNQPITSGNSVYQDTVIGVYASPDSENVNGYISILLNK</sequence>
<accession>A0A6C0CC57</accession>
<protein>
    <submittedName>
        <fullName evidence="1">Uncharacterized protein</fullName>
    </submittedName>
</protein>
<name>A0A6C0CC57_9ZZZZ</name>